<dbReference type="InterPro" id="IPR001841">
    <property type="entry name" value="Znf_RING"/>
</dbReference>
<proteinExistence type="predicted"/>
<dbReference type="STRING" id="1658172.A0A1B7NQJ6"/>
<evidence type="ECO:0000256" key="5">
    <source>
        <dbReference type="SAM" id="MobiDB-lite"/>
    </source>
</evidence>
<evidence type="ECO:0000313" key="7">
    <source>
        <dbReference type="EMBL" id="OAX79093.1"/>
    </source>
</evidence>
<keyword evidence="8" id="KW-1185">Reference proteome</keyword>
<dbReference type="GO" id="GO:0008270">
    <property type="term" value="F:zinc ion binding"/>
    <property type="evidence" value="ECO:0007669"/>
    <property type="project" value="UniProtKB-KW"/>
</dbReference>
<gene>
    <name evidence="7" type="ORF">ACJ72_06589</name>
</gene>
<feature type="domain" description="RING-type" evidence="6">
    <location>
        <begin position="48"/>
        <end position="90"/>
    </location>
</feature>
<dbReference type="InterPro" id="IPR013083">
    <property type="entry name" value="Znf_RING/FYVE/PHD"/>
</dbReference>
<evidence type="ECO:0000259" key="6">
    <source>
        <dbReference type="PROSITE" id="PS50089"/>
    </source>
</evidence>
<dbReference type="Pfam" id="PF13639">
    <property type="entry name" value="zf-RING_2"/>
    <property type="match status" value="1"/>
</dbReference>
<evidence type="ECO:0000256" key="2">
    <source>
        <dbReference type="ARBA" id="ARBA00022771"/>
    </source>
</evidence>
<dbReference type="Gene3D" id="3.30.40.10">
    <property type="entry name" value="Zinc/RING finger domain, C3HC4 (zinc finger)"/>
    <property type="match status" value="1"/>
</dbReference>
<dbReference type="PANTHER" id="PTHR45676:SF159">
    <property type="entry name" value="RING-H2 FINGER PROTEIN ATL51"/>
    <property type="match status" value="1"/>
</dbReference>
<reference evidence="7 8" key="1">
    <citation type="submission" date="2015-07" db="EMBL/GenBank/DDBJ databases">
        <title>Emmonsia species relationships and genome sequence.</title>
        <authorList>
            <person name="Cuomo C.A."/>
            <person name="Schwartz I.S."/>
            <person name="Kenyon C."/>
            <person name="de Hoog G.S."/>
            <person name="Govender N.P."/>
            <person name="Botha A."/>
            <person name="Moreno L."/>
            <person name="de Vries M."/>
            <person name="Munoz J.F."/>
            <person name="Stielow J.B."/>
        </authorList>
    </citation>
    <scope>NUCLEOTIDE SEQUENCE [LARGE SCALE GENOMIC DNA]</scope>
    <source>
        <strain evidence="7 8">CBS 136260</strain>
    </source>
</reference>
<evidence type="ECO:0000256" key="1">
    <source>
        <dbReference type="ARBA" id="ARBA00022723"/>
    </source>
</evidence>
<dbReference type="GO" id="GO:0016567">
    <property type="term" value="P:protein ubiquitination"/>
    <property type="evidence" value="ECO:0007669"/>
    <property type="project" value="TreeGrafter"/>
</dbReference>
<evidence type="ECO:0000313" key="8">
    <source>
        <dbReference type="Proteomes" id="UP000091918"/>
    </source>
</evidence>
<dbReference type="AlphaFoldDB" id="A0A1B7NQJ6"/>
<feature type="region of interest" description="Disordered" evidence="5">
    <location>
        <begin position="118"/>
        <end position="138"/>
    </location>
</feature>
<keyword evidence="2 4" id="KW-0863">Zinc-finger</keyword>
<accession>A0A1B7NQJ6</accession>
<dbReference type="PROSITE" id="PS50089">
    <property type="entry name" value="ZF_RING_2"/>
    <property type="match status" value="1"/>
</dbReference>
<dbReference type="SMART" id="SM00184">
    <property type="entry name" value="RING"/>
    <property type="match status" value="1"/>
</dbReference>
<organism evidence="7 8">
    <name type="scientific">Emergomyces africanus</name>
    <dbReference type="NCBI Taxonomy" id="1955775"/>
    <lineage>
        <taxon>Eukaryota</taxon>
        <taxon>Fungi</taxon>
        <taxon>Dikarya</taxon>
        <taxon>Ascomycota</taxon>
        <taxon>Pezizomycotina</taxon>
        <taxon>Eurotiomycetes</taxon>
        <taxon>Eurotiomycetidae</taxon>
        <taxon>Onygenales</taxon>
        <taxon>Ajellomycetaceae</taxon>
        <taxon>Emergomyces</taxon>
    </lineage>
</organism>
<name>A0A1B7NQJ6_9EURO</name>
<keyword evidence="1" id="KW-0479">Metal-binding</keyword>
<dbReference type="SUPFAM" id="SSF57850">
    <property type="entry name" value="RING/U-box"/>
    <property type="match status" value="1"/>
</dbReference>
<dbReference type="Proteomes" id="UP000091918">
    <property type="component" value="Unassembled WGS sequence"/>
</dbReference>
<feature type="region of interest" description="Disordered" evidence="5">
    <location>
        <begin position="159"/>
        <end position="193"/>
    </location>
</feature>
<dbReference type="EMBL" id="LGUA01001161">
    <property type="protein sequence ID" value="OAX79093.1"/>
    <property type="molecule type" value="Genomic_DNA"/>
</dbReference>
<dbReference type="PANTHER" id="PTHR45676">
    <property type="entry name" value="RING-H2 FINGER PROTEIN ATL51-RELATED"/>
    <property type="match status" value="1"/>
</dbReference>
<dbReference type="SMART" id="SM00744">
    <property type="entry name" value="RINGv"/>
    <property type="match status" value="1"/>
</dbReference>
<protein>
    <recommendedName>
        <fullName evidence="6">RING-type domain-containing protein</fullName>
    </recommendedName>
</protein>
<evidence type="ECO:0000256" key="3">
    <source>
        <dbReference type="ARBA" id="ARBA00022833"/>
    </source>
</evidence>
<comment type="caution">
    <text evidence="7">The sequence shown here is derived from an EMBL/GenBank/DDBJ whole genome shotgun (WGS) entry which is preliminary data.</text>
</comment>
<sequence length="193" mass="22322">MPSPHYIYIPFSSDTLSVKELDQAEMRCFSGASIEKEEEKNEAKETDCILCFETLRGDMSFRELPCQHIFHKPCIDTWLSKREARCPLCRQTFYHLKRPQILTTSSMSDDFAVTSTLQQNDQSLPPLPSSSPEPGSTHCRGPWEVFNWWRRHRHRRRGQFDVASQHPNAASSEYMRDGVWGSMPRLRGTQAQG</sequence>
<dbReference type="OrthoDB" id="8062037at2759"/>
<dbReference type="InterPro" id="IPR011016">
    <property type="entry name" value="Znf_RING-CH"/>
</dbReference>
<evidence type="ECO:0000256" key="4">
    <source>
        <dbReference type="PROSITE-ProRule" id="PRU00175"/>
    </source>
</evidence>
<keyword evidence="3" id="KW-0862">Zinc</keyword>